<dbReference type="Proteomes" id="UP000027395">
    <property type="component" value="Chromosome"/>
</dbReference>
<dbReference type="InterPro" id="IPR055396">
    <property type="entry name" value="DUF7088"/>
</dbReference>
<sequence length="546" mass="60865">MMLCVSNVLNNMIKTQFKLNRQFIQFLFFLGPSLIVMGLSAGIVIGSWEPIPLILIITGVVILGLWFLFQAYFKPQDQSQTPYWSRRSTQAGTNALASTVSVLLILGLINFVAIRNNFRIDLTENQQFTLSPQTQNLVKTFEQPLKVWVFDRGKNPQIQELLTNYQRLGGKNFQYEFIDPQAQPGLAQQFGVKEFGEIYLESGKKRQRVRKEALEPLTELKLTNNIAQLFSNRTPKVYFIQGHGERPLTEGQGGLSEAIKSLTEKNFIAEPLNLAEQTAVPSDADVIIVASPQRKLFAGEVKALETYLDQGGSVLLLLDPQTNHGLDELLEKWGVKVDPRLAIDGSGGGRLVGLGPTVPIVREYGKHPITQDFGNGISIYPYASPVETRTIDGITEIPLIWTNDQTWAESDLKSPELKLNPEVDRAGPLSLGVALSRPQKQAEKSQTKPSPSPSPEKSEARLVVFGNSQFATNGWFGQQLNADVFLNSVSWLSQSDQETLSIRPKLATSRRIAMTPLLGQTLSWLALLVLPIFGFGMAVFVWWKRR</sequence>
<evidence type="ECO:0000259" key="3">
    <source>
        <dbReference type="Pfam" id="PF09822"/>
    </source>
</evidence>
<feature type="domain" description="DUF7088" evidence="4">
    <location>
        <begin position="124"/>
        <end position="194"/>
    </location>
</feature>
<dbReference type="STRING" id="388467.A19Y_3768"/>
<name>A0A073CK27_PLAA1</name>
<feature type="region of interest" description="Disordered" evidence="1">
    <location>
        <begin position="434"/>
        <end position="458"/>
    </location>
</feature>
<dbReference type="eggNOG" id="COG3225">
    <property type="taxonomic scope" value="Bacteria"/>
</dbReference>
<accession>A0A073CK27</accession>
<dbReference type="PATRIC" id="fig|388467.6.peg.3717"/>
<dbReference type="EMBL" id="CM002803">
    <property type="protein sequence ID" value="KEI68506.1"/>
    <property type="molecule type" value="Genomic_DNA"/>
</dbReference>
<dbReference type="InterPro" id="IPR039975">
    <property type="entry name" value="IFT52"/>
</dbReference>
<dbReference type="Pfam" id="PF09822">
    <property type="entry name" value="ABC_transp_aux"/>
    <property type="match status" value="1"/>
</dbReference>
<proteinExistence type="predicted"/>
<dbReference type="PANTHER" id="PTHR12969">
    <property type="entry name" value="NGD5/OSM-6/IFT52"/>
    <property type="match status" value="1"/>
</dbReference>
<dbReference type="SUPFAM" id="SSF52317">
    <property type="entry name" value="Class I glutamine amidotransferase-like"/>
    <property type="match status" value="1"/>
</dbReference>
<keyword evidence="2" id="KW-0472">Membrane</keyword>
<reference evidence="5 6" key="1">
    <citation type="journal article" date="2014" name="Appl. Environ. Microbiol.">
        <title>Elucidation of insertion elements encoded on plasmids and in vitro construction of shuttle vectors from the toxic cyanobacterium Planktothrix.</title>
        <authorList>
            <person name="Christiansen G."/>
            <person name="Goesmann A."/>
            <person name="Kurmayer R."/>
        </authorList>
    </citation>
    <scope>NUCLEOTIDE SEQUENCE [LARGE SCALE GENOMIC DNA]</scope>
    <source>
        <strain evidence="5 6">NIVA-CYA 126/8</strain>
    </source>
</reference>
<gene>
    <name evidence="5" type="ORF">A19Y_3768</name>
</gene>
<dbReference type="HOGENOM" id="CLU_018716_0_0_3"/>
<feature type="transmembrane region" description="Helical" evidence="2">
    <location>
        <begin position="23"/>
        <end position="45"/>
    </location>
</feature>
<dbReference type="PANTHER" id="PTHR12969:SF7">
    <property type="entry name" value="INTRAFLAGELLAR TRANSPORT PROTEIN 52 HOMOLOG"/>
    <property type="match status" value="1"/>
</dbReference>
<feature type="domain" description="ABC-type uncharacterised transport system" evidence="3">
    <location>
        <begin position="235"/>
        <end position="479"/>
    </location>
</feature>
<organism evidence="5 6">
    <name type="scientific">Planktothrix agardhii (strain NIVA-CYA 126/8)</name>
    <dbReference type="NCBI Taxonomy" id="388467"/>
    <lineage>
        <taxon>Bacteria</taxon>
        <taxon>Bacillati</taxon>
        <taxon>Cyanobacteriota</taxon>
        <taxon>Cyanophyceae</taxon>
        <taxon>Oscillatoriophycideae</taxon>
        <taxon>Oscillatoriales</taxon>
        <taxon>Microcoleaceae</taxon>
        <taxon>Planktothrix</taxon>
    </lineage>
</organism>
<keyword evidence="2" id="KW-1133">Transmembrane helix</keyword>
<evidence type="ECO:0000256" key="1">
    <source>
        <dbReference type="SAM" id="MobiDB-lite"/>
    </source>
</evidence>
<evidence type="ECO:0000256" key="2">
    <source>
        <dbReference type="SAM" id="Phobius"/>
    </source>
</evidence>
<dbReference type="Pfam" id="PF23357">
    <property type="entry name" value="DUF7088"/>
    <property type="match status" value="1"/>
</dbReference>
<dbReference type="AlphaFoldDB" id="A0A073CK27"/>
<evidence type="ECO:0000313" key="6">
    <source>
        <dbReference type="Proteomes" id="UP000027395"/>
    </source>
</evidence>
<keyword evidence="6" id="KW-1185">Reference proteome</keyword>
<dbReference type="InterPro" id="IPR019196">
    <property type="entry name" value="ABC_transp_unknown"/>
</dbReference>
<evidence type="ECO:0000259" key="4">
    <source>
        <dbReference type="Pfam" id="PF23357"/>
    </source>
</evidence>
<feature type="transmembrane region" description="Helical" evidence="2">
    <location>
        <begin position="522"/>
        <end position="543"/>
    </location>
</feature>
<keyword evidence="2" id="KW-0812">Transmembrane</keyword>
<dbReference type="InterPro" id="IPR029062">
    <property type="entry name" value="Class_I_gatase-like"/>
</dbReference>
<feature type="transmembrane region" description="Helical" evidence="2">
    <location>
        <begin position="94"/>
        <end position="114"/>
    </location>
</feature>
<evidence type="ECO:0000313" key="5">
    <source>
        <dbReference type="EMBL" id="KEI68506.1"/>
    </source>
</evidence>
<feature type="transmembrane region" description="Helical" evidence="2">
    <location>
        <begin position="51"/>
        <end position="73"/>
    </location>
</feature>
<protein>
    <submittedName>
        <fullName evidence="5">Uncharacterized protein</fullName>
    </submittedName>
</protein>